<dbReference type="RefSeq" id="XP_001021380.2">
    <property type="nucleotide sequence ID" value="XM_001021380.2"/>
</dbReference>
<keyword evidence="4 7" id="KW-1133">Transmembrane helix</keyword>
<name>I7M2R1_TETTS</name>
<comment type="similarity">
    <text evidence="2">Belongs to the TIP family.</text>
</comment>
<comment type="subcellular location">
    <subcellularLocation>
        <location evidence="1">Membrane</location>
        <topology evidence="1">Single-pass type I membrane protein</topology>
    </subcellularLocation>
</comment>
<evidence type="ECO:0000256" key="1">
    <source>
        <dbReference type="ARBA" id="ARBA00004479"/>
    </source>
</evidence>
<dbReference type="FunCoup" id="I7M2R1">
    <property type="interactions" value="53"/>
</dbReference>
<proteinExistence type="inferred from homology"/>
<feature type="transmembrane region" description="Helical" evidence="7">
    <location>
        <begin position="59"/>
        <end position="77"/>
    </location>
</feature>
<evidence type="ECO:0000256" key="7">
    <source>
        <dbReference type="SAM" id="Phobius"/>
    </source>
</evidence>
<feature type="domain" description="T-cell immunomodulatory protein TIP C2" evidence="8">
    <location>
        <begin position="602"/>
        <end position="694"/>
    </location>
</feature>
<dbReference type="GO" id="GO:0005886">
    <property type="term" value="C:plasma membrane"/>
    <property type="evidence" value="ECO:0007669"/>
    <property type="project" value="TreeGrafter"/>
</dbReference>
<dbReference type="KEGG" id="tet:TTHERM_00316990"/>
<dbReference type="Pfam" id="PF23122">
    <property type="entry name" value="C2_ITFG1"/>
    <property type="match status" value="1"/>
</dbReference>
<dbReference type="AlphaFoldDB" id="I7M2R1"/>
<protein>
    <submittedName>
        <fullName evidence="9">FG-GAP repeat protein</fullName>
    </submittedName>
</protein>
<dbReference type="GeneID" id="7829770"/>
<dbReference type="InterPro" id="IPR028994">
    <property type="entry name" value="Integrin_alpha_N"/>
</dbReference>
<dbReference type="InterPro" id="IPR057089">
    <property type="entry name" value="C2_TIP"/>
</dbReference>
<accession>I7M2R1</accession>
<keyword evidence="3 7" id="KW-0812">Transmembrane</keyword>
<dbReference type="InterPro" id="IPR024881">
    <property type="entry name" value="Tip"/>
</dbReference>
<dbReference type="PANTHER" id="PTHR13412:SF0">
    <property type="entry name" value="T-CELL IMMUNOMODULATORY PROTEIN"/>
    <property type="match status" value="1"/>
</dbReference>
<organism evidence="9 10">
    <name type="scientific">Tetrahymena thermophila (strain SB210)</name>
    <dbReference type="NCBI Taxonomy" id="312017"/>
    <lineage>
        <taxon>Eukaryota</taxon>
        <taxon>Sar</taxon>
        <taxon>Alveolata</taxon>
        <taxon>Ciliophora</taxon>
        <taxon>Intramacronucleata</taxon>
        <taxon>Oligohymenophorea</taxon>
        <taxon>Hymenostomatida</taxon>
        <taxon>Tetrahymenina</taxon>
        <taxon>Tetrahymenidae</taxon>
        <taxon>Tetrahymena</taxon>
    </lineage>
</organism>
<dbReference type="OrthoDB" id="10022113at2759"/>
<reference evidence="10" key="1">
    <citation type="journal article" date="2006" name="PLoS Biol.">
        <title>Macronuclear genome sequence of the ciliate Tetrahymena thermophila, a model eukaryote.</title>
        <authorList>
            <person name="Eisen J.A."/>
            <person name="Coyne R.S."/>
            <person name="Wu M."/>
            <person name="Wu D."/>
            <person name="Thiagarajan M."/>
            <person name="Wortman J.R."/>
            <person name="Badger J.H."/>
            <person name="Ren Q."/>
            <person name="Amedeo P."/>
            <person name="Jones K.M."/>
            <person name="Tallon L.J."/>
            <person name="Delcher A.L."/>
            <person name="Salzberg S.L."/>
            <person name="Silva J.C."/>
            <person name="Haas B.J."/>
            <person name="Majoros W.H."/>
            <person name="Farzad M."/>
            <person name="Carlton J.M."/>
            <person name="Smith R.K. Jr."/>
            <person name="Garg J."/>
            <person name="Pearlman R.E."/>
            <person name="Karrer K.M."/>
            <person name="Sun L."/>
            <person name="Manning G."/>
            <person name="Elde N.C."/>
            <person name="Turkewitz A.P."/>
            <person name="Asai D.J."/>
            <person name="Wilkes D.E."/>
            <person name="Wang Y."/>
            <person name="Cai H."/>
            <person name="Collins K."/>
            <person name="Stewart B.A."/>
            <person name="Lee S.R."/>
            <person name="Wilamowska K."/>
            <person name="Weinberg Z."/>
            <person name="Ruzzo W.L."/>
            <person name="Wloga D."/>
            <person name="Gaertig J."/>
            <person name="Frankel J."/>
            <person name="Tsao C.-C."/>
            <person name="Gorovsky M.A."/>
            <person name="Keeling P.J."/>
            <person name="Waller R.F."/>
            <person name="Patron N.J."/>
            <person name="Cherry J.M."/>
            <person name="Stover N.A."/>
            <person name="Krieger C.J."/>
            <person name="del Toro C."/>
            <person name="Ryder H.F."/>
            <person name="Williamson S.C."/>
            <person name="Barbeau R.A."/>
            <person name="Hamilton E.P."/>
            <person name="Orias E."/>
        </authorList>
    </citation>
    <scope>NUCLEOTIDE SEQUENCE [LARGE SCALE GENOMIC DNA]</scope>
    <source>
        <strain evidence="10">SB210</strain>
    </source>
</reference>
<evidence type="ECO:0000256" key="4">
    <source>
        <dbReference type="ARBA" id="ARBA00022989"/>
    </source>
</evidence>
<keyword evidence="10" id="KW-1185">Reference proteome</keyword>
<evidence type="ECO:0000256" key="3">
    <source>
        <dbReference type="ARBA" id="ARBA00022692"/>
    </source>
</evidence>
<evidence type="ECO:0000256" key="5">
    <source>
        <dbReference type="ARBA" id="ARBA00023136"/>
    </source>
</evidence>
<dbReference type="Proteomes" id="UP000009168">
    <property type="component" value="Unassembled WGS sequence"/>
</dbReference>
<evidence type="ECO:0000313" key="10">
    <source>
        <dbReference type="Proteomes" id="UP000009168"/>
    </source>
</evidence>
<dbReference type="eggNOG" id="KOG4550">
    <property type="taxonomic scope" value="Eukaryota"/>
</dbReference>
<keyword evidence="6" id="KW-0325">Glycoprotein</keyword>
<evidence type="ECO:0000313" key="9">
    <source>
        <dbReference type="EMBL" id="EAS01135.2"/>
    </source>
</evidence>
<feature type="transmembrane region" description="Helical" evidence="7">
    <location>
        <begin position="705"/>
        <end position="727"/>
    </location>
</feature>
<keyword evidence="5 7" id="KW-0472">Membrane</keyword>
<evidence type="ECO:0000256" key="6">
    <source>
        <dbReference type="ARBA" id="ARBA00023180"/>
    </source>
</evidence>
<gene>
    <name evidence="9" type="ORF">TTHERM_00316990</name>
</gene>
<dbReference type="EMBL" id="GG662605">
    <property type="protein sequence ID" value="EAS01135.2"/>
    <property type="molecule type" value="Genomic_DNA"/>
</dbReference>
<dbReference type="PANTHER" id="PTHR13412">
    <property type="entry name" value="T-CELL IMMUNOMODULATORY PROTEIN HOMOLOG"/>
    <property type="match status" value="1"/>
</dbReference>
<dbReference type="InParanoid" id="I7M2R1"/>
<evidence type="ECO:0000259" key="8">
    <source>
        <dbReference type="Pfam" id="PF23122"/>
    </source>
</evidence>
<dbReference type="SUPFAM" id="SSF69318">
    <property type="entry name" value="Integrin alpha N-terminal domain"/>
    <property type="match status" value="1"/>
</dbReference>
<sequence length="745" mass="85892">MIIRFQNTCYVCHLITKDKYRSLALKRRQKIRRKDYRKQNQKYFYKLLSFTFKQSRRKICLCACIYLLIFIFAISSVECASYKPSDFVNSIFNFSGLKEGLYQINILQNQESDGFQGETIMGFGHYNKNDQYAGIITRDQTLKKLNLYLWNSSQKFYNKINTFCSPADETCSKDIKNIIPIDWDYNGYLDLIIISDNSDGIQNTDYTAHFLFQYVQNIQSSECTSSSCTLVNVVSYYVDSNTQPFIIPYYKDTQHLHGLFYYKKTEGFQKRVVIIGDPNDPTYQKLSTIDFSSLVEQDNKQCINGDELDEILSRRLPDIHFSSVLDLNGDCRNDLFIHSVVNNPDTTQSHSFEFYIRLENGLYCLTQVYKVPPEQIVQAIGFTDINFDGGIDMVIVYNDQDHTQYKSKMQIAFNHITPSAKNLCSENDIFTKIYGDLSNIFETQSDILIIDFEFRIFKSDDQINYPSLRFGDFNLDGYNDLLMTITKDSIDSYSYFFENTYCDLPQCEKLLSNHKRYFELQGQNTKYGLISSQKSISASFFDFNENGQLDIILNTYTIDPETLEKQISVTAIYNFLKTDSYFVKAFVMNGSLDGTVNNDYTSSNIYGATVVCKVISIEEQVKPIKGIQLYQSAFIPLQIPYVIMGIARTNSYIENLSVGLGLQSSNSVNVWNPIIPNSQINIYPSKNNPDNWKAVSFMVNVTESLLAILIIAACILVVLGIVIYYLFLREKNQDKREIEVANLLI</sequence>
<evidence type="ECO:0000256" key="2">
    <source>
        <dbReference type="ARBA" id="ARBA00006496"/>
    </source>
</evidence>